<feature type="compositionally biased region" description="Basic residues" evidence="7">
    <location>
        <begin position="303"/>
        <end position="316"/>
    </location>
</feature>
<feature type="compositionally biased region" description="Acidic residues" evidence="7">
    <location>
        <begin position="222"/>
        <end position="232"/>
    </location>
</feature>
<comment type="caution">
    <text evidence="9">The sequence shown here is derived from an EMBL/GenBank/DDBJ whole genome shotgun (WGS) entry which is preliminary data.</text>
</comment>
<dbReference type="InterPro" id="IPR012337">
    <property type="entry name" value="RNaseH-like_sf"/>
</dbReference>
<dbReference type="InterPro" id="IPR029071">
    <property type="entry name" value="Ubiquitin-like_domsf"/>
</dbReference>
<feature type="region of interest" description="Disordered" evidence="7">
    <location>
        <begin position="658"/>
        <end position="694"/>
    </location>
</feature>
<sequence length="793" mass="87990">MHEYLVKYEDPPKRKALPARGTLFATRPEALVSKWQCWAFINLLLFFTPLFVASAFIIGFRSSLANQYSLHDLAYVLSYFSILSGSALIFIGKVCGKSLFTIFVLGAFGRSLPILVNVTTCLDDIYNHLEDLHLIPRNRRSQFYFTADGQQVTSGSTLHSLGIGPLSHLSLRIRILGGADEGAQFAELIGRTQYSQLSEGGEGSASRSKRKRDTTHMSEIIQAEDLDSDGNPEADRPTKKKVKRKPKPKPTTAARAAEGDNTDPEDKDFTSGATSDSDSEASITMTNEEIANSLPTKTSTLPPRRKAPSKKDKGKNRASQPLIAPTVTTPSLNNAGSSSNVASSSTAGSSSNAASSDKPKRKRGNNRSPIYLFYEDVECDSDGEKEDGSRYWKCRHGKRRIFTITKSMRDNTKGLQQHLEKHFVHLYRLYKVLDARDGSATAEEKAWAAGTTPMDEATKAKYANKIEELNKDIQQMFAKQAAAAERLNIPHDPSVKARIQRMSVEMRAGLKQIFAENLSDFVLSLDAWASSNGYAFLAIVVHYIGKNGKLGIIALHSEECLIDFREFVGQHSGENMAAVVWQTVEDFGLKGRITAFVMDNATNNDTMVEAFERRCRVENIYFSASDGRMRCMPHTIHLAALKLLEAIGVLTKDESKKAESGRAVYQEATTEPLSAARENEATQTEDAADTDTDKPQSLVGQAIFKLRKIIRHARSSPQRRKTWQKEVAAWHQERKDAAVAASADPSKRPTVQDLDTANELVLMLILDVKTRWSSSHQMLRMISRFCASLLSIF</sequence>
<evidence type="ECO:0000256" key="1">
    <source>
        <dbReference type="ARBA" id="ARBA00004123"/>
    </source>
</evidence>
<keyword evidence="2" id="KW-0479">Metal-binding</keyword>
<keyword evidence="6" id="KW-0175">Coiled coil</keyword>
<dbReference type="Proteomes" id="UP001362999">
    <property type="component" value="Unassembled WGS sequence"/>
</dbReference>
<feature type="region of interest" description="Disordered" evidence="7">
    <location>
        <begin position="196"/>
        <end position="215"/>
    </location>
</feature>
<feature type="compositionally biased region" description="Low complexity" evidence="7">
    <location>
        <begin position="331"/>
        <end position="356"/>
    </location>
</feature>
<dbReference type="GO" id="GO:0008270">
    <property type="term" value="F:zinc ion binding"/>
    <property type="evidence" value="ECO:0007669"/>
    <property type="project" value="UniProtKB-KW"/>
</dbReference>
<evidence type="ECO:0000256" key="2">
    <source>
        <dbReference type="ARBA" id="ARBA00022723"/>
    </source>
</evidence>
<keyword evidence="8" id="KW-0472">Membrane</keyword>
<keyword evidence="8" id="KW-0812">Transmembrane</keyword>
<evidence type="ECO:0000256" key="7">
    <source>
        <dbReference type="SAM" id="MobiDB-lite"/>
    </source>
</evidence>
<feature type="coiled-coil region" evidence="6">
    <location>
        <begin position="459"/>
        <end position="486"/>
    </location>
</feature>
<accession>A0AAV9ZC65</accession>
<dbReference type="PANTHER" id="PTHR46481:SF10">
    <property type="entry name" value="ZINC FINGER BED DOMAIN-CONTAINING PROTEIN 39"/>
    <property type="match status" value="1"/>
</dbReference>
<keyword evidence="4" id="KW-0862">Zinc</keyword>
<feature type="transmembrane region" description="Helical" evidence="8">
    <location>
        <begin position="37"/>
        <end position="61"/>
    </location>
</feature>
<protein>
    <submittedName>
        <fullName evidence="9">Transposase-like protein</fullName>
    </submittedName>
</protein>
<keyword evidence="3" id="KW-0863">Zinc-finger</keyword>
<feature type="compositionally biased region" description="Basic residues" evidence="7">
    <location>
        <begin position="238"/>
        <end position="248"/>
    </location>
</feature>
<feature type="region of interest" description="Disordered" evidence="7">
    <location>
        <begin position="220"/>
        <end position="367"/>
    </location>
</feature>
<feature type="compositionally biased region" description="Polar residues" evidence="7">
    <location>
        <begin position="271"/>
        <end position="301"/>
    </location>
</feature>
<gene>
    <name evidence="9" type="ORF">R3P38DRAFT_2810432</name>
</gene>
<dbReference type="AlphaFoldDB" id="A0AAV9ZC65"/>
<keyword evidence="10" id="KW-1185">Reference proteome</keyword>
<evidence type="ECO:0000256" key="5">
    <source>
        <dbReference type="ARBA" id="ARBA00023242"/>
    </source>
</evidence>
<feature type="transmembrane region" description="Helical" evidence="8">
    <location>
        <begin position="73"/>
        <end position="91"/>
    </location>
</feature>
<dbReference type="EMBL" id="JAWWNJ010000169">
    <property type="protein sequence ID" value="KAK6977432.1"/>
    <property type="molecule type" value="Genomic_DNA"/>
</dbReference>
<evidence type="ECO:0000256" key="4">
    <source>
        <dbReference type="ARBA" id="ARBA00022833"/>
    </source>
</evidence>
<evidence type="ECO:0000256" key="6">
    <source>
        <dbReference type="SAM" id="Coils"/>
    </source>
</evidence>
<name>A0AAV9ZC65_9AGAR</name>
<evidence type="ECO:0000313" key="9">
    <source>
        <dbReference type="EMBL" id="KAK6977432.1"/>
    </source>
</evidence>
<organism evidence="9 10">
    <name type="scientific">Favolaschia claudopus</name>
    <dbReference type="NCBI Taxonomy" id="2862362"/>
    <lineage>
        <taxon>Eukaryota</taxon>
        <taxon>Fungi</taxon>
        <taxon>Dikarya</taxon>
        <taxon>Basidiomycota</taxon>
        <taxon>Agaricomycotina</taxon>
        <taxon>Agaricomycetes</taxon>
        <taxon>Agaricomycetidae</taxon>
        <taxon>Agaricales</taxon>
        <taxon>Marasmiineae</taxon>
        <taxon>Mycenaceae</taxon>
        <taxon>Favolaschia</taxon>
    </lineage>
</organism>
<dbReference type="SUPFAM" id="SSF54236">
    <property type="entry name" value="Ubiquitin-like"/>
    <property type="match status" value="1"/>
</dbReference>
<dbReference type="PANTHER" id="PTHR46481">
    <property type="entry name" value="ZINC FINGER BED DOMAIN-CONTAINING PROTEIN 4"/>
    <property type="match status" value="1"/>
</dbReference>
<evidence type="ECO:0000313" key="10">
    <source>
        <dbReference type="Proteomes" id="UP001362999"/>
    </source>
</evidence>
<reference evidence="9 10" key="1">
    <citation type="journal article" date="2024" name="J Genomics">
        <title>Draft genome sequencing and assembly of Favolaschia claudopus CIRM-BRFM 2984 isolated from oak limbs.</title>
        <authorList>
            <person name="Navarro D."/>
            <person name="Drula E."/>
            <person name="Chaduli D."/>
            <person name="Cazenave R."/>
            <person name="Ahrendt S."/>
            <person name="Wang J."/>
            <person name="Lipzen A."/>
            <person name="Daum C."/>
            <person name="Barry K."/>
            <person name="Grigoriev I.V."/>
            <person name="Favel A."/>
            <person name="Rosso M.N."/>
            <person name="Martin F."/>
        </authorList>
    </citation>
    <scope>NUCLEOTIDE SEQUENCE [LARGE SCALE GENOMIC DNA]</scope>
    <source>
        <strain evidence="9 10">CIRM-BRFM 2984</strain>
    </source>
</reference>
<dbReference type="InterPro" id="IPR052035">
    <property type="entry name" value="ZnF_BED_domain_contain"/>
</dbReference>
<proteinExistence type="predicted"/>
<dbReference type="GO" id="GO:0005634">
    <property type="term" value="C:nucleus"/>
    <property type="evidence" value="ECO:0007669"/>
    <property type="project" value="UniProtKB-SubCell"/>
</dbReference>
<dbReference type="SUPFAM" id="SSF53098">
    <property type="entry name" value="Ribonuclease H-like"/>
    <property type="match status" value="1"/>
</dbReference>
<keyword evidence="8" id="KW-1133">Transmembrane helix</keyword>
<keyword evidence="5" id="KW-0539">Nucleus</keyword>
<comment type="subcellular location">
    <subcellularLocation>
        <location evidence="1">Nucleus</location>
    </subcellularLocation>
</comment>
<evidence type="ECO:0000256" key="3">
    <source>
        <dbReference type="ARBA" id="ARBA00022771"/>
    </source>
</evidence>
<evidence type="ECO:0000256" key="8">
    <source>
        <dbReference type="SAM" id="Phobius"/>
    </source>
</evidence>